<dbReference type="EMBL" id="MLJW01000923">
    <property type="protein sequence ID" value="OIQ81451.1"/>
    <property type="molecule type" value="Genomic_DNA"/>
</dbReference>
<dbReference type="GO" id="GO:0003677">
    <property type="term" value="F:DNA binding"/>
    <property type="evidence" value="ECO:0007669"/>
    <property type="project" value="InterPro"/>
</dbReference>
<comment type="caution">
    <text evidence="1">The sequence shown here is derived from an EMBL/GenBank/DDBJ whole genome shotgun (WGS) entry which is preliminary data.</text>
</comment>
<name>A0A1J5QVE8_9ZZZZ</name>
<gene>
    <name evidence="1" type="ORF">GALL_367800</name>
</gene>
<organism evidence="1">
    <name type="scientific">mine drainage metagenome</name>
    <dbReference type="NCBI Taxonomy" id="410659"/>
    <lineage>
        <taxon>unclassified sequences</taxon>
        <taxon>metagenomes</taxon>
        <taxon>ecological metagenomes</taxon>
    </lineage>
</organism>
<proteinExistence type="predicted"/>
<accession>A0A1J5QVE8</accession>
<protein>
    <submittedName>
        <fullName evidence="1">Uncharacterized protein</fullName>
    </submittedName>
</protein>
<reference evidence="1" key="1">
    <citation type="submission" date="2016-10" db="EMBL/GenBank/DDBJ databases">
        <title>Sequence of Gallionella enrichment culture.</title>
        <authorList>
            <person name="Poehlein A."/>
            <person name="Muehling M."/>
            <person name="Daniel R."/>
        </authorList>
    </citation>
    <scope>NUCLEOTIDE SEQUENCE</scope>
</reference>
<evidence type="ECO:0000313" key="1">
    <source>
        <dbReference type="EMBL" id="OIQ81451.1"/>
    </source>
</evidence>
<sequence>MERNDHPMNTYGQRLAYLMWVRGHPENEDFARALRKAGMAITGSAIGQVISGTTKMMNAVNHSRVCAIMQCSPLWLACNEGPAPTKEDVTSNILDFPGYDSSTERVLELMRATDAKGRARCLEAVAVALSNYEASQTRSPKTSGE</sequence>
<dbReference type="InterPro" id="IPR010982">
    <property type="entry name" value="Lambda_DNA-bd_dom_sf"/>
</dbReference>
<dbReference type="Gene3D" id="1.10.260.40">
    <property type="entry name" value="lambda repressor-like DNA-binding domains"/>
    <property type="match status" value="1"/>
</dbReference>
<dbReference type="AlphaFoldDB" id="A0A1J5QVE8"/>